<dbReference type="GO" id="GO:0046872">
    <property type="term" value="F:metal ion binding"/>
    <property type="evidence" value="ECO:0007669"/>
    <property type="project" value="UniProtKB-KW"/>
</dbReference>
<dbReference type="CDD" id="cd02612">
    <property type="entry name" value="HAD_PGPPase"/>
    <property type="match status" value="1"/>
</dbReference>
<dbReference type="PANTHER" id="PTHR43344">
    <property type="entry name" value="PHOSPHOSERINE PHOSPHATASE"/>
    <property type="match status" value="1"/>
</dbReference>
<dbReference type="InterPro" id="IPR006385">
    <property type="entry name" value="HAD_hydro_SerB1"/>
</dbReference>
<protein>
    <submittedName>
        <fullName evidence="4">HAD family phosphatase</fullName>
    </submittedName>
</protein>
<accession>A0A934Q4V6</accession>
<dbReference type="GO" id="GO:0016787">
    <property type="term" value="F:hydrolase activity"/>
    <property type="evidence" value="ECO:0007669"/>
    <property type="project" value="UniProtKB-KW"/>
</dbReference>
<dbReference type="NCBIfam" id="TIGR01490">
    <property type="entry name" value="HAD-SF-IB-hyp1"/>
    <property type="match status" value="1"/>
</dbReference>
<dbReference type="NCBIfam" id="TIGR01488">
    <property type="entry name" value="HAD-SF-IB"/>
    <property type="match status" value="1"/>
</dbReference>
<keyword evidence="5" id="KW-1185">Reference proteome</keyword>
<dbReference type="InterPro" id="IPR050582">
    <property type="entry name" value="HAD-like_SerB"/>
</dbReference>
<evidence type="ECO:0000313" key="5">
    <source>
        <dbReference type="Proteomes" id="UP000617041"/>
    </source>
</evidence>
<evidence type="ECO:0000256" key="2">
    <source>
        <dbReference type="ARBA" id="ARBA00022801"/>
    </source>
</evidence>
<dbReference type="RefSeq" id="WP_200789242.1">
    <property type="nucleotide sequence ID" value="NZ_JAEDAO010000001.1"/>
</dbReference>
<evidence type="ECO:0000313" key="4">
    <source>
        <dbReference type="EMBL" id="MBK0394242.1"/>
    </source>
</evidence>
<gene>
    <name evidence="4" type="ORF">I8E28_16690</name>
</gene>
<dbReference type="InterPro" id="IPR036412">
    <property type="entry name" value="HAD-like_sf"/>
</dbReference>
<dbReference type="InterPro" id="IPR023214">
    <property type="entry name" value="HAD_sf"/>
</dbReference>
<dbReference type="EMBL" id="JAEDAO010000001">
    <property type="protein sequence ID" value="MBK0394242.1"/>
    <property type="molecule type" value="Genomic_DNA"/>
</dbReference>
<sequence length="227" mass="25150">MTTTKVALFDLDHTLLPIDSDYAWGQFTLAIGWADAVEFARRNDQFFADYQAGTLDVHAYVRFATDAIRRKGREASLAAHQRFMTEVIGPAVRPQALELVRSHQQAGDLVAIVTATNDFVTAPIAAAFGVDELIAVRLASGPDGWITGEIDGVPSMREGKVVRVGEWLQARGLDWDRIEATFYSDSMNDVPLLERVDHPVATNPDARLRALAGQRGWRILDLFEQQA</sequence>
<dbReference type="PANTHER" id="PTHR43344:SF13">
    <property type="entry name" value="PHOSPHATASE RV3661-RELATED"/>
    <property type="match status" value="1"/>
</dbReference>
<evidence type="ECO:0000256" key="1">
    <source>
        <dbReference type="ARBA" id="ARBA00022723"/>
    </source>
</evidence>
<evidence type="ECO:0000256" key="3">
    <source>
        <dbReference type="ARBA" id="ARBA00022842"/>
    </source>
</evidence>
<dbReference type="SUPFAM" id="SSF56784">
    <property type="entry name" value="HAD-like"/>
    <property type="match status" value="1"/>
</dbReference>
<name>A0A934Q4V6_9BURK</name>
<dbReference type="AlphaFoldDB" id="A0A934Q4V6"/>
<proteinExistence type="predicted"/>
<reference evidence="4" key="1">
    <citation type="submission" date="2020-12" db="EMBL/GenBank/DDBJ databases">
        <title>Ramlibacter sp. nov., isolated from a freshwater alga, Cryptomonas.</title>
        <authorList>
            <person name="Kim H.M."/>
            <person name="Jeon C.O."/>
        </authorList>
    </citation>
    <scope>NUCLEOTIDE SEQUENCE</scope>
    <source>
        <strain evidence="4">CrO1</strain>
    </source>
</reference>
<dbReference type="Pfam" id="PF12710">
    <property type="entry name" value="HAD"/>
    <property type="match status" value="1"/>
</dbReference>
<dbReference type="Gene3D" id="3.40.50.1000">
    <property type="entry name" value="HAD superfamily/HAD-like"/>
    <property type="match status" value="1"/>
</dbReference>
<keyword evidence="1" id="KW-0479">Metal-binding</keyword>
<keyword evidence="3" id="KW-0460">Magnesium</keyword>
<dbReference type="Proteomes" id="UP000617041">
    <property type="component" value="Unassembled WGS sequence"/>
</dbReference>
<organism evidence="4 5">
    <name type="scientific">Ramlibacter algicola</name>
    <dbReference type="NCBI Taxonomy" id="2795217"/>
    <lineage>
        <taxon>Bacteria</taxon>
        <taxon>Pseudomonadati</taxon>
        <taxon>Pseudomonadota</taxon>
        <taxon>Betaproteobacteria</taxon>
        <taxon>Burkholderiales</taxon>
        <taxon>Comamonadaceae</taxon>
        <taxon>Ramlibacter</taxon>
    </lineage>
</organism>
<keyword evidence="2" id="KW-0378">Hydrolase</keyword>
<comment type="caution">
    <text evidence="4">The sequence shown here is derived from an EMBL/GenBank/DDBJ whole genome shotgun (WGS) entry which is preliminary data.</text>
</comment>
<dbReference type="Gene3D" id="1.20.1440.100">
    <property type="entry name" value="SG protein - dephosphorylation function"/>
    <property type="match status" value="1"/>
</dbReference>